<dbReference type="InterPro" id="IPR049552">
    <property type="entry name" value="PKS_DH_N"/>
</dbReference>
<evidence type="ECO:0000313" key="12">
    <source>
        <dbReference type="EMBL" id="KKD39767.1"/>
    </source>
</evidence>
<dbReference type="InterPro" id="IPR016039">
    <property type="entry name" value="Thiolase-like"/>
</dbReference>
<dbReference type="InterPro" id="IPR049900">
    <property type="entry name" value="PKS_mFAS_DH"/>
</dbReference>
<evidence type="ECO:0000256" key="1">
    <source>
        <dbReference type="ARBA" id="ARBA00022450"/>
    </source>
</evidence>
<feature type="coiled-coil region" evidence="8">
    <location>
        <begin position="7"/>
        <end position="34"/>
    </location>
</feature>
<dbReference type="Proteomes" id="UP000033607">
    <property type="component" value="Unassembled WGS sequence"/>
</dbReference>
<dbReference type="CDD" id="cd02440">
    <property type="entry name" value="AdoMet_MTases"/>
    <property type="match status" value="1"/>
</dbReference>
<dbReference type="InterPro" id="IPR013968">
    <property type="entry name" value="PKS_KR"/>
</dbReference>
<dbReference type="PATRIC" id="fig|1637645.4.peg.3184"/>
<evidence type="ECO:0000256" key="7">
    <source>
        <dbReference type="PROSITE-ProRule" id="PRU01363"/>
    </source>
</evidence>
<evidence type="ECO:0000256" key="5">
    <source>
        <dbReference type="ARBA" id="ARBA00023268"/>
    </source>
</evidence>
<feature type="region of interest" description="N-terminal hotdog fold" evidence="7">
    <location>
        <begin position="924"/>
        <end position="1048"/>
    </location>
</feature>
<dbReference type="GO" id="GO:0031177">
    <property type="term" value="F:phosphopantetheine binding"/>
    <property type="evidence" value="ECO:0007669"/>
    <property type="project" value="InterPro"/>
</dbReference>
<dbReference type="SUPFAM" id="SSF50129">
    <property type="entry name" value="GroES-like"/>
    <property type="match status" value="1"/>
</dbReference>
<keyword evidence="3" id="KW-0808">Transferase</keyword>
<comment type="caution">
    <text evidence="12">The sequence shown here is derived from an EMBL/GenBank/DDBJ whole genome shotgun (WGS) entry which is preliminary data.</text>
</comment>
<proteinExistence type="predicted"/>
<dbReference type="SMART" id="SM00822">
    <property type="entry name" value="PKS_KR"/>
    <property type="match status" value="1"/>
</dbReference>
<dbReference type="GO" id="GO:0004312">
    <property type="term" value="F:fatty acid synthase activity"/>
    <property type="evidence" value="ECO:0007669"/>
    <property type="project" value="TreeGrafter"/>
</dbReference>
<dbReference type="Pfam" id="PF08659">
    <property type="entry name" value="KR"/>
    <property type="match status" value="1"/>
</dbReference>
<dbReference type="CDD" id="cd05195">
    <property type="entry name" value="enoyl_red"/>
    <property type="match status" value="1"/>
</dbReference>
<feature type="active site" description="Proton acceptor; for dehydratase activity" evidence="7">
    <location>
        <position position="956"/>
    </location>
</feature>
<protein>
    <submittedName>
        <fullName evidence="12">Uncharacterized protein</fullName>
    </submittedName>
</protein>
<dbReference type="GO" id="GO:0005886">
    <property type="term" value="C:plasma membrane"/>
    <property type="evidence" value="ECO:0007669"/>
    <property type="project" value="TreeGrafter"/>
</dbReference>
<evidence type="ECO:0000256" key="3">
    <source>
        <dbReference type="ARBA" id="ARBA00022679"/>
    </source>
</evidence>
<dbReference type="Gene3D" id="3.40.50.150">
    <property type="entry name" value="Vaccinia Virus protein VP39"/>
    <property type="match status" value="1"/>
</dbReference>
<dbReference type="InterPro" id="IPR020843">
    <property type="entry name" value="ER"/>
</dbReference>
<keyword evidence="5" id="KW-0511">Multifunctional enzyme</keyword>
<dbReference type="RefSeq" id="WP_046276736.1">
    <property type="nucleotide sequence ID" value="NZ_LATL02000156.1"/>
</dbReference>
<dbReference type="InterPro" id="IPR009081">
    <property type="entry name" value="PP-bd_ACP"/>
</dbReference>
<dbReference type="SUPFAM" id="SSF47336">
    <property type="entry name" value="ACP-like"/>
    <property type="match status" value="1"/>
</dbReference>
<evidence type="ECO:0000256" key="6">
    <source>
        <dbReference type="ARBA" id="ARBA00023315"/>
    </source>
</evidence>
<dbReference type="Pfam" id="PF02801">
    <property type="entry name" value="Ketoacyl-synt_C"/>
    <property type="match status" value="1"/>
</dbReference>
<dbReference type="SUPFAM" id="SSF53901">
    <property type="entry name" value="Thiolase-like"/>
    <property type="match status" value="1"/>
</dbReference>
<feature type="region of interest" description="C-terminal hotdog fold" evidence="7">
    <location>
        <begin position="1061"/>
        <end position="1209"/>
    </location>
</feature>
<dbReference type="EMBL" id="LATL02000156">
    <property type="protein sequence ID" value="KKD39767.1"/>
    <property type="molecule type" value="Genomic_DNA"/>
</dbReference>
<dbReference type="GO" id="GO:0005737">
    <property type="term" value="C:cytoplasm"/>
    <property type="evidence" value="ECO:0007669"/>
    <property type="project" value="TreeGrafter"/>
</dbReference>
<dbReference type="SMART" id="SM00825">
    <property type="entry name" value="PKS_KS"/>
    <property type="match status" value="1"/>
</dbReference>
<dbReference type="Pfam" id="PF08240">
    <property type="entry name" value="ADH_N"/>
    <property type="match status" value="1"/>
</dbReference>
<dbReference type="Pfam" id="PF13602">
    <property type="entry name" value="ADH_zinc_N_2"/>
    <property type="match status" value="1"/>
</dbReference>
<dbReference type="SMART" id="SM01294">
    <property type="entry name" value="PKS_PP_betabranch"/>
    <property type="match status" value="1"/>
</dbReference>
<name>A0A0F5YM89_9CYAN</name>
<feature type="domain" description="Ketosynthase family 3 (KS3)" evidence="10">
    <location>
        <begin position="32"/>
        <end position="459"/>
    </location>
</feature>
<reference evidence="12 13" key="1">
    <citation type="submission" date="2015-06" db="EMBL/GenBank/DDBJ databases">
        <title>Draft genome assembly of filamentous brackish cyanobacterium Limnoraphis robusta strain CS-951.</title>
        <authorList>
            <person name="Willis A."/>
            <person name="Parks M."/>
            <person name="Burford M.A."/>
        </authorList>
    </citation>
    <scope>NUCLEOTIDE SEQUENCE [LARGE SCALE GENOMIC DNA]</scope>
    <source>
        <strain evidence="12 13">CS-951</strain>
    </source>
</reference>
<dbReference type="PANTHER" id="PTHR43775:SF37">
    <property type="entry name" value="SI:DKEY-61P9.11"/>
    <property type="match status" value="1"/>
</dbReference>
<dbReference type="InterPro" id="IPR020841">
    <property type="entry name" value="PKS_Beta-ketoAc_synthase_dom"/>
</dbReference>
<sequence>MNQNSPSTEYRELLKDALLEIRHLRQQLETQTEAIAIIGLGCRFPGGANTPEAYWELLKNGVDAITEIPKQRWDVEKYYDLNPDIPGKMYTRYGGFIDKVYQFDSQFFGISPREAISLDPQQRLLLEVSYTALEQAGQSPEKLRGSQTGVFIGISFDDYSRRNINSGDLTLIDAFSSLGNTRSIAAGRIAYVFGFHGPTLQLDTTCSSSLLAIHLACQSLRNKECNLALAGGVNLMLSPEATIGFCKLKALAADGRCKTFDAKADGYSRGEGCGIVILKRLSDAIANQDNILAIIRGSAVNHDGQSNGLTAPNGSAQEAVIRQALANAKVQSEDIQYVEVHGTGTSLGDPIEVLALAKVLGEKRSKNQPLYVGSVKTNFGHLESAAGVASFIKVVLSLQHQKIPPHLHFQQPNPFIPWEKLPVQVPQKLTPWQTETEQKLAGISSFGMSGTNVHLIVENAPKVLAEPNSIERSYHLLTLSAKTEKALQELAQSYHHYLISHSDVTLADICFTANTGRSHFDYRLAVVSQTPQKLSQTLSDFVTKQEIPELFYKQIQSKKHPKIAFVFTGQGSQYEGMALQLYQTQPLFRNTLNHCAELLQNHLDIPLLYLLYSPYCQPLVHQTLYTQPALFAVEYSLCQLWKSWGIQPDILLGHSLGEYVAACVAGVFSLEEGLQLVATRARLMQQLRQNGEMIVVFADEKTVKACLESQPNQVDIAVINSPQNTVISGESKAVKKVVESLNQQGYKTQKLPVSHAFHSRLVEPMLAEFREVAEKIQYNLPSIDIVSNVTGTLATEEITTAEYWCRHLRQSVKFASGIETLNQLGIDIFVEIGPKPTLISLGQSCLEKSDKLWLATLTPKQDNWQTILSSLSQLYVAGVEVNWSGFDKDYSRQRVALPTYPFQRQRYWQDIPEMRLSSNSQNLHPLLGKKLNVANSQTIHFESKLSQNYPHFLQDHRIFDQAILPASAYLEMALAAGNKVNPTDNFGLEDVVLHQAMILPENGEKTVQLILTAQENQSYQFEIFSLLEASQVWVNHASGKLAIQTDAVKNINKFNLKAAEKGKIQTVEAVYQNYQNRGITYGDSFKILDKVYRLDLKENQVLAQINPSETIVEELNHYQVHPILLDACFQAVGAAFSEEQLDTYLPVSLKQLIIHKKLDKNHFWSQVKLHSTSNPKVYSADILIANSEGEITAQINQLQIQAVTREAVLGNSIPNLQDWLYTVEWKPQPLSSSATNFVVQTQEIFDEIVPEFSQFLSQPKFKKYAQLLPKLEDLSLSYIIQAFRQMGFEFTAKQQFLSQELADKLGITSKQQRLFERLLEILSEAGIMQRKNLAWEVILEPIKIDSPSQIQTQLCLDPEIEAELSLLTACGSHLAEVLQGKLDPIQLLFPSGDVSFLTQLYQNSPGAKVMNTLVEKVIQKALENQPQTQKLKVLEIGAGTGGTTAYILPHLKTENIEYIFTDVSPLFTTKAEQKFKDYSCVRYQLLDIEKDPNLQGYKSESHQIIIAANVLHATADLRQTLAHVKQLLAPGGMLVLLEGTQPLSWLDIIFGLTEGWWKFSDNFRPNYPLISASQWKNLLSENGFEQVATLEPSQIDSDSFSQQTVIVAQKERYKLAENTTQKHWLIFADSQGVGQKLAESLQEIGEHSTLVFAGLDYQQLTQNEFQIDSNNISHYHHLLETLQTQNITVRGVVNLWSLESLSNSLPPKSPNHGGLEKMRESEGSPQIWGARGAKLAISSEELKIASRLGWNSTLNIVQSLVKTVDSELPSLWLVTSGSISTGENGTLSGIVQSPVWGMGKVIALEHPEIKCVRIDLDAKYNIKNKAEILFKEIQTNSNEDQIAWRNDTRSVGRLIRLSQLKNAETLPVPNEPYQLTVSQRGTLDNLQLISLPRRQPDKKEVEIQVKATGLNFRDILNTLGLYPGDAGLLGCECAGEIVRIGDQVNGLNIGDQVIAIAAGSFSQFVTVNVAMVAQIPESLSYEEAATIPVTFLTAYYTLNHLSKITKGDKILIHSAAGGVGQAAVQLAQQAGAEVFATASPSKWEFLKSLGIKHIMNSRTLEFADEIMQRTQGQGVDIILNSLAGEYNYKSLSVLKDNGRFVEIGKSGLNHNQVYQIKPNSFYFQIDLVEQCQKEPDLIQSMLHHIMQQFKEEKLYPLPRKVFTVQKSKEAFLQMQQAKHIGKIVISNSPIPGDGTYLITGGLGDLGLLLADWLVKKGSKYLVLVSRRSVDSVIQEKITQLEEAGAKVITAKADVSNSNQLAEIFQKIEQTMPPLRGVFHAAGLLDDGVLMQLNSERFERVMAPKIQGAWNLHQFTQNQPLDLFILFSSATALLGSPGQANHVSANTFLDALAHYRQGLGLPGLSINWGAWSEIGAAANQAKTNISFQGVGTISPKQGLEILEQLITQPSPQAGVIPIDWSQFLQANKKLTPFFAEFSSTSETKKIDNLSSWLPQLQQTPLKNRRAVLGKLIKGEIAKVLGFQATELDLKTGFFDLGMDSLTSVELKNRLQTGLECTLPSTVAFDYPTTETLINYLESIIPIEFKREPVKVPDPIPKHLEIELNQELSEDEIANKLDEKLADLDKFLN</sequence>
<dbReference type="GO" id="GO:0006633">
    <property type="term" value="P:fatty acid biosynthetic process"/>
    <property type="evidence" value="ECO:0007669"/>
    <property type="project" value="TreeGrafter"/>
</dbReference>
<dbReference type="PANTHER" id="PTHR43775">
    <property type="entry name" value="FATTY ACID SYNTHASE"/>
    <property type="match status" value="1"/>
</dbReference>
<dbReference type="Pfam" id="PF14765">
    <property type="entry name" value="PS-DH"/>
    <property type="match status" value="1"/>
</dbReference>
<dbReference type="SMART" id="SM00823">
    <property type="entry name" value="PKS_PP"/>
    <property type="match status" value="1"/>
</dbReference>
<dbReference type="SMART" id="SM00829">
    <property type="entry name" value="PKS_ER"/>
    <property type="match status" value="1"/>
</dbReference>
<evidence type="ECO:0000256" key="4">
    <source>
        <dbReference type="ARBA" id="ARBA00022857"/>
    </source>
</evidence>
<dbReference type="InterPro" id="IPR014043">
    <property type="entry name" value="Acyl_transferase_dom"/>
</dbReference>
<feature type="active site" description="Proton donor; for dehydratase activity" evidence="7">
    <location>
        <position position="1126"/>
    </location>
</feature>
<dbReference type="SMART" id="SM00826">
    <property type="entry name" value="PKS_DH"/>
    <property type="match status" value="1"/>
</dbReference>
<evidence type="ECO:0000313" key="13">
    <source>
        <dbReference type="Proteomes" id="UP000033607"/>
    </source>
</evidence>
<dbReference type="PROSITE" id="PS52004">
    <property type="entry name" value="KS3_2"/>
    <property type="match status" value="1"/>
</dbReference>
<dbReference type="Gene3D" id="1.10.1200.10">
    <property type="entry name" value="ACP-like"/>
    <property type="match status" value="1"/>
</dbReference>
<dbReference type="InterPro" id="IPR050091">
    <property type="entry name" value="PKS_NRPS_Biosynth_Enz"/>
</dbReference>
<keyword evidence="1" id="KW-0596">Phosphopantetheine</keyword>
<evidence type="ECO:0000256" key="8">
    <source>
        <dbReference type="SAM" id="Coils"/>
    </source>
</evidence>
<dbReference type="InterPro" id="IPR029063">
    <property type="entry name" value="SAM-dependent_MTases_sf"/>
</dbReference>
<dbReference type="Gene3D" id="3.40.47.10">
    <property type="match status" value="1"/>
</dbReference>
<dbReference type="InterPro" id="IPR016036">
    <property type="entry name" value="Malonyl_transacylase_ACP-bd"/>
</dbReference>
<dbReference type="OrthoDB" id="499075at2"/>
<dbReference type="InterPro" id="IPR036291">
    <property type="entry name" value="NAD(P)-bd_dom_sf"/>
</dbReference>
<dbReference type="CDD" id="cd00833">
    <property type="entry name" value="PKS"/>
    <property type="match status" value="1"/>
</dbReference>
<dbReference type="Gene3D" id="3.30.70.3290">
    <property type="match status" value="1"/>
</dbReference>
<dbReference type="InterPro" id="IPR011032">
    <property type="entry name" value="GroES-like_sf"/>
</dbReference>
<dbReference type="InterPro" id="IPR013154">
    <property type="entry name" value="ADH-like_N"/>
</dbReference>
<feature type="domain" description="Carrier" evidence="9">
    <location>
        <begin position="2462"/>
        <end position="2539"/>
    </location>
</feature>
<dbReference type="GO" id="GO:0071770">
    <property type="term" value="P:DIM/DIP cell wall layer assembly"/>
    <property type="evidence" value="ECO:0007669"/>
    <property type="project" value="TreeGrafter"/>
</dbReference>
<dbReference type="SUPFAM" id="SSF52151">
    <property type="entry name" value="FabD/lysophospholipase-like"/>
    <property type="match status" value="1"/>
</dbReference>
<dbReference type="FunFam" id="3.40.366.10:FF:000002">
    <property type="entry name" value="Probable polyketide synthase 2"/>
    <property type="match status" value="1"/>
</dbReference>
<dbReference type="InterPro" id="IPR020806">
    <property type="entry name" value="PKS_PP-bd"/>
</dbReference>
<dbReference type="Gene3D" id="3.40.50.720">
    <property type="entry name" value="NAD(P)-binding Rossmann-like Domain"/>
    <property type="match status" value="2"/>
</dbReference>
<dbReference type="InterPro" id="IPR020807">
    <property type="entry name" value="PKS_DH"/>
</dbReference>
<dbReference type="InterPro" id="IPR001227">
    <property type="entry name" value="Ac_transferase_dom_sf"/>
</dbReference>
<dbReference type="CDD" id="cd08955">
    <property type="entry name" value="KR_2_FAS_SDR_x"/>
    <property type="match status" value="1"/>
</dbReference>
<evidence type="ECO:0000256" key="2">
    <source>
        <dbReference type="ARBA" id="ARBA00022553"/>
    </source>
</evidence>
<dbReference type="Pfam" id="PF00109">
    <property type="entry name" value="ketoacyl-synt"/>
    <property type="match status" value="1"/>
</dbReference>
<evidence type="ECO:0000259" key="9">
    <source>
        <dbReference type="PROSITE" id="PS50075"/>
    </source>
</evidence>
<evidence type="ECO:0000259" key="11">
    <source>
        <dbReference type="PROSITE" id="PS52019"/>
    </source>
</evidence>
<dbReference type="Gene3D" id="3.10.129.120">
    <property type="match status" value="1"/>
</dbReference>
<dbReference type="InterPro" id="IPR049551">
    <property type="entry name" value="PKS_DH_C"/>
</dbReference>
<dbReference type="InterPro" id="IPR057326">
    <property type="entry name" value="KR_dom"/>
</dbReference>
<dbReference type="InterPro" id="IPR014031">
    <property type="entry name" value="Ketoacyl_synth_C"/>
</dbReference>
<dbReference type="Pfam" id="PF21089">
    <property type="entry name" value="PKS_DH_N"/>
    <property type="match status" value="1"/>
</dbReference>
<dbReference type="InterPro" id="IPR016035">
    <property type="entry name" value="Acyl_Trfase/lysoPLipase"/>
</dbReference>
<dbReference type="Gene3D" id="3.40.50.11460">
    <property type="match status" value="1"/>
</dbReference>
<keyword evidence="2" id="KW-0597">Phosphoprotein</keyword>
<dbReference type="Pfam" id="PF00550">
    <property type="entry name" value="PP-binding"/>
    <property type="match status" value="1"/>
</dbReference>
<gene>
    <name evidence="12" type="ORF">WN50_01535</name>
</gene>
<dbReference type="PROSITE" id="PS50075">
    <property type="entry name" value="CARRIER"/>
    <property type="match status" value="1"/>
</dbReference>
<dbReference type="InterPro" id="IPR014030">
    <property type="entry name" value="Ketoacyl_synth_N"/>
</dbReference>
<keyword evidence="8" id="KW-0175">Coiled coil</keyword>
<dbReference type="FunFam" id="3.40.50.720:FF:000209">
    <property type="entry name" value="Polyketide synthase Pks12"/>
    <property type="match status" value="1"/>
</dbReference>
<accession>A0A0F5YM89</accession>
<dbReference type="GO" id="GO:0016491">
    <property type="term" value="F:oxidoreductase activity"/>
    <property type="evidence" value="ECO:0007669"/>
    <property type="project" value="InterPro"/>
</dbReference>
<evidence type="ECO:0000259" key="10">
    <source>
        <dbReference type="PROSITE" id="PS52004"/>
    </source>
</evidence>
<dbReference type="Gene3D" id="3.90.180.10">
    <property type="entry name" value="Medium-chain alcohol dehydrogenases, catalytic domain"/>
    <property type="match status" value="1"/>
</dbReference>
<organism evidence="12 13">
    <name type="scientific">Limnoraphis robusta CS-951</name>
    <dbReference type="NCBI Taxonomy" id="1637645"/>
    <lineage>
        <taxon>Bacteria</taxon>
        <taxon>Bacillati</taxon>
        <taxon>Cyanobacteriota</taxon>
        <taxon>Cyanophyceae</taxon>
        <taxon>Oscillatoriophycideae</taxon>
        <taxon>Oscillatoriales</taxon>
        <taxon>Sirenicapillariaceae</taxon>
        <taxon>Limnoraphis</taxon>
    </lineage>
</organism>
<dbReference type="SUPFAM" id="SSF51735">
    <property type="entry name" value="NAD(P)-binding Rossmann-fold domains"/>
    <property type="match status" value="3"/>
</dbReference>
<dbReference type="Gene3D" id="3.40.366.10">
    <property type="entry name" value="Malonyl-Coenzyme A Acyl Carrier Protein, domain 2"/>
    <property type="match status" value="1"/>
</dbReference>
<dbReference type="SUPFAM" id="SSF53335">
    <property type="entry name" value="S-adenosyl-L-methionine-dependent methyltransferases"/>
    <property type="match status" value="1"/>
</dbReference>
<dbReference type="SUPFAM" id="SSF55048">
    <property type="entry name" value="Probable ACP-binding domain of malonyl-CoA ACP transacylase"/>
    <property type="match status" value="1"/>
</dbReference>
<dbReference type="Pfam" id="PF00698">
    <property type="entry name" value="Acyl_transf_1"/>
    <property type="match status" value="1"/>
</dbReference>
<dbReference type="Pfam" id="PF22621">
    <property type="entry name" value="CurL-like_PKS_C"/>
    <property type="match status" value="1"/>
</dbReference>
<dbReference type="InterPro" id="IPR013217">
    <property type="entry name" value="Methyltransf_12"/>
</dbReference>
<dbReference type="FunFam" id="3.40.47.10:FF:000019">
    <property type="entry name" value="Polyketide synthase type I"/>
    <property type="match status" value="1"/>
</dbReference>
<dbReference type="Pfam" id="PF08242">
    <property type="entry name" value="Methyltransf_12"/>
    <property type="match status" value="1"/>
</dbReference>
<dbReference type="SMART" id="SM00827">
    <property type="entry name" value="PKS_AT"/>
    <property type="match status" value="1"/>
</dbReference>
<keyword evidence="6" id="KW-0012">Acyltransferase</keyword>
<dbReference type="PROSITE" id="PS52019">
    <property type="entry name" value="PKS_MFAS_DH"/>
    <property type="match status" value="1"/>
</dbReference>
<feature type="domain" description="PKS/mFAS DH" evidence="11">
    <location>
        <begin position="924"/>
        <end position="1209"/>
    </location>
</feature>
<keyword evidence="4" id="KW-0521">NADP</keyword>
<dbReference type="InterPro" id="IPR036736">
    <property type="entry name" value="ACP-like_sf"/>
</dbReference>
<dbReference type="Gene3D" id="3.10.129.10">
    <property type="entry name" value="Hotdog Thioesterase"/>
    <property type="match status" value="1"/>
</dbReference>